<dbReference type="Proteomes" id="UP000030651">
    <property type="component" value="Unassembled WGS sequence"/>
</dbReference>
<keyword evidence="4" id="KW-1185">Reference proteome</keyword>
<feature type="region of interest" description="Disordered" evidence="1">
    <location>
        <begin position="20"/>
        <end position="96"/>
    </location>
</feature>
<dbReference type="eggNOG" id="ENOG502RSAE">
    <property type="taxonomic scope" value="Eukaryota"/>
</dbReference>
<feature type="compositionally biased region" description="Basic residues" evidence="1">
    <location>
        <begin position="20"/>
        <end position="39"/>
    </location>
</feature>
<feature type="domain" description="Heterokaryon incompatibility" evidence="2">
    <location>
        <begin position="157"/>
        <end position="304"/>
    </location>
</feature>
<proteinExistence type="predicted"/>
<dbReference type="KEGG" id="pfy:PFICI_13901"/>
<evidence type="ECO:0000313" key="3">
    <source>
        <dbReference type="EMBL" id="ETS74035.1"/>
    </source>
</evidence>
<sequence length="439" mass="49337">MAEEHRKHLFCLREIISSVKGHKRQRHGGHHHRRRKLWRGRHETESSSSISSDPPEDPITAPEEPPSARTEEPSPGLPESKNSPSGHGDDQASEPEIEEPFPGLAEIPGLLTNCFQKHNKSYLGYASCKKLNGPYIEITLIDCEYRQLITTQSSIPYVALSYVWGPNTKVVPLVEGQKLAQRVSRSIEDAMVATQYLGMRYLWADQYCINQENLAIKQRQIDEMHEVYSHAELTIIAAVGGDAEAGLAPLCSPSEAGTSWYNVDTDSSASLSSADTNAKDERLASALDAIAGSVWNTRGWTYQESYVSRRILAFHARGIYYECSAMAPFYLEQTEVSETLRASDRFWTGRSLANGPTQRAFATGPWIEILSWLAYLVGAYSRRNLTKSEDALNAFGAVLNNFDGLEWCPFADMDEWRDRDERWCIGIVQGLPFHYKPDE</sequence>
<protein>
    <recommendedName>
        <fullName evidence="2">Heterokaryon incompatibility domain-containing protein</fullName>
    </recommendedName>
</protein>
<gene>
    <name evidence="3" type="ORF">PFICI_13901</name>
</gene>
<evidence type="ECO:0000313" key="4">
    <source>
        <dbReference type="Proteomes" id="UP000030651"/>
    </source>
</evidence>
<dbReference type="InParanoid" id="W3WJC4"/>
<dbReference type="AlphaFoldDB" id="W3WJC4"/>
<evidence type="ECO:0000259" key="2">
    <source>
        <dbReference type="Pfam" id="PF06985"/>
    </source>
</evidence>
<dbReference type="RefSeq" id="XP_007840673.1">
    <property type="nucleotide sequence ID" value="XM_007842482.1"/>
</dbReference>
<dbReference type="PANTHER" id="PTHR33112">
    <property type="entry name" value="DOMAIN PROTEIN, PUTATIVE-RELATED"/>
    <property type="match status" value="1"/>
</dbReference>
<dbReference type="EMBL" id="KI912120">
    <property type="protein sequence ID" value="ETS74035.1"/>
    <property type="molecule type" value="Genomic_DNA"/>
</dbReference>
<dbReference type="Pfam" id="PF06985">
    <property type="entry name" value="HET"/>
    <property type="match status" value="1"/>
</dbReference>
<dbReference type="InterPro" id="IPR010730">
    <property type="entry name" value="HET"/>
</dbReference>
<organism evidence="3 4">
    <name type="scientific">Pestalotiopsis fici (strain W106-1 / CGMCC3.15140)</name>
    <dbReference type="NCBI Taxonomy" id="1229662"/>
    <lineage>
        <taxon>Eukaryota</taxon>
        <taxon>Fungi</taxon>
        <taxon>Dikarya</taxon>
        <taxon>Ascomycota</taxon>
        <taxon>Pezizomycotina</taxon>
        <taxon>Sordariomycetes</taxon>
        <taxon>Xylariomycetidae</taxon>
        <taxon>Amphisphaeriales</taxon>
        <taxon>Sporocadaceae</taxon>
        <taxon>Pestalotiopsis</taxon>
    </lineage>
</organism>
<dbReference type="HOGENOM" id="CLU_624212_0_0_1"/>
<dbReference type="GeneID" id="19278914"/>
<dbReference type="OrthoDB" id="5428863at2759"/>
<evidence type="ECO:0000256" key="1">
    <source>
        <dbReference type="SAM" id="MobiDB-lite"/>
    </source>
</evidence>
<accession>W3WJC4</accession>
<reference evidence="4" key="1">
    <citation type="journal article" date="2015" name="BMC Genomics">
        <title>Genomic and transcriptomic analysis of the endophytic fungus Pestalotiopsis fici reveals its lifestyle and high potential for synthesis of natural products.</title>
        <authorList>
            <person name="Wang X."/>
            <person name="Zhang X."/>
            <person name="Liu L."/>
            <person name="Xiang M."/>
            <person name="Wang W."/>
            <person name="Sun X."/>
            <person name="Che Y."/>
            <person name="Guo L."/>
            <person name="Liu G."/>
            <person name="Guo L."/>
            <person name="Wang C."/>
            <person name="Yin W.B."/>
            <person name="Stadler M."/>
            <person name="Zhang X."/>
            <person name="Liu X."/>
        </authorList>
    </citation>
    <scope>NUCLEOTIDE SEQUENCE [LARGE SCALE GENOMIC DNA]</scope>
    <source>
        <strain evidence="4">W106-1 / CGMCC3.15140</strain>
    </source>
</reference>
<name>W3WJC4_PESFW</name>
<dbReference type="STRING" id="1229662.W3WJC4"/>
<dbReference type="PANTHER" id="PTHR33112:SF1">
    <property type="entry name" value="HETEROKARYON INCOMPATIBILITY DOMAIN-CONTAINING PROTEIN"/>
    <property type="match status" value="1"/>
</dbReference>